<accession>A0AAW3ELG6</accession>
<proteinExistence type="predicted"/>
<comment type="caution">
    <text evidence="1">The sequence shown here is derived from an EMBL/GenBank/DDBJ whole genome shotgun (WGS) entry which is preliminary data.</text>
</comment>
<dbReference type="RefSeq" id="WP_005971455.1">
    <property type="nucleotide sequence ID" value="NZ_JQHP01000003.1"/>
</dbReference>
<dbReference type="Proteomes" id="UP000029436">
    <property type="component" value="Unassembled WGS sequence"/>
</dbReference>
<dbReference type="EMBL" id="JQHP01000003">
    <property type="protein sequence ID" value="KFX08467.1"/>
    <property type="molecule type" value="Genomic_DNA"/>
</dbReference>
<gene>
    <name evidence="1" type="ORF">JV38_06965</name>
    <name evidence="2" type="ORF">KU73_10685</name>
</gene>
<evidence type="ECO:0000313" key="4">
    <source>
        <dbReference type="Proteomes" id="UP000029436"/>
    </source>
</evidence>
<dbReference type="AlphaFoldDB" id="A0AAW3ELG6"/>
<name>A0AAW3ELG6_9GAMM</name>
<evidence type="ECO:0000313" key="3">
    <source>
        <dbReference type="Proteomes" id="UP000029257"/>
    </source>
</evidence>
<reference evidence="3 4" key="1">
    <citation type="submission" date="2014-08" db="EMBL/GenBank/DDBJ databases">
        <title>Genome sequences of NCPPB Pectobacterium isolates.</title>
        <authorList>
            <person name="Glover R.H."/>
            <person name="Sapp M."/>
            <person name="Elphinstone J."/>
        </authorList>
    </citation>
    <scope>NUCLEOTIDE SEQUENCE [LARGE SCALE GENOMIC DNA]</scope>
    <source>
        <strain evidence="1 3">NCPPB 3701</strain>
        <strain evidence="2 4">NCPPB3702</strain>
    </source>
</reference>
<evidence type="ECO:0000313" key="2">
    <source>
        <dbReference type="EMBL" id="KGA28494.1"/>
    </source>
</evidence>
<evidence type="ECO:0000313" key="1">
    <source>
        <dbReference type="EMBL" id="KFX08467.1"/>
    </source>
</evidence>
<dbReference type="EMBL" id="JQOH01000004">
    <property type="protein sequence ID" value="KGA28494.1"/>
    <property type="molecule type" value="Genomic_DNA"/>
</dbReference>
<organism evidence="1 3">
    <name type="scientific">Pectobacterium wasabiae</name>
    <dbReference type="NCBI Taxonomy" id="55208"/>
    <lineage>
        <taxon>Bacteria</taxon>
        <taxon>Pseudomonadati</taxon>
        <taxon>Pseudomonadota</taxon>
        <taxon>Gammaproteobacteria</taxon>
        <taxon>Enterobacterales</taxon>
        <taxon>Pectobacteriaceae</taxon>
        <taxon>Pectobacterium</taxon>
    </lineage>
</organism>
<protein>
    <submittedName>
        <fullName evidence="1">Bacteriophage protein</fullName>
    </submittedName>
</protein>
<keyword evidence="4" id="KW-1185">Reference proteome</keyword>
<sequence length="356" mass="39796">MSKNWMRHFEIQVLDKAGEGIRLSDFKVIFNIEWNDNKWPSVATVKIYNLSPETQNRIMGKEFSRIKIIAGYDGMAPDVKASDVGKVRLVEPGQEGQNDGLNHGLIYHGDIRFTVTGKDNLTDSWIRIQACDSLEAFTMAMISTTLEKGYTLKDVYELLMRSLEPYGISRGAVPEFPPTVYPRGKVFHGMVRDYLDNVAEQCGAKWQFAYGKLDMLTKDTALRAAIVLNANTGLIGMPQQTIGGGVNVRCLINPNIRLNGLINLDQTSIYRASLSEQDVSRLPGRISEQENNGYRQLEGIPRKEQPASIATDGVYIVRYIAYSGDTRGQAWYMDLICEAAGSADVYSPEAQQKVYS</sequence>
<dbReference type="Proteomes" id="UP000029257">
    <property type="component" value="Unassembled WGS sequence"/>
</dbReference>